<organism evidence="3 4">
    <name type="scientific">Devosia ureilytica</name>
    <dbReference type="NCBI Taxonomy" id="2952754"/>
    <lineage>
        <taxon>Bacteria</taxon>
        <taxon>Pseudomonadati</taxon>
        <taxon>Pseudomonadota</taxon>
        <taxon>Alphaproteobacteria</taxon>
        <taxon>Hyphomicrobiales</taxon>
        <taxon>Devosiaceae</taxon>
        <taxon>Devosia</taxon>
    </lineage>
</organism>
<protein>
    <submittedName>
        <fullName evidence="3">Uncharacterized protein</fullName>
    </submittedName>
</protein>
<feature type="signal peptide" evidence="2">
    <location>
        <begin position="1"/>
        <end position="19"/>
    </location>
</feature>
<feature type="compositionally biased region" description="Polar residues" evidence="1">
    <location>
        <begin position="66"/>
        <end position="89"/>
    </location>
</feature>
<dbReference type="RefSeq" id="WP_254676154.1">
    <property type="nucleotide sequence ID" value="NZ_JAMWDU010000004.1"/>
</dbReference>
<reference evidence="3" key="1">
    <citation type="submission" date="2022-06" db="EMBL/GenBank/DDBJ databases">
        <title>Devosia sp. XJ19-45 genome assembly.</title>
        <authorList>
            <person name="Li B."/>
            <person name="Cai M."/>
            <person name="Nie G."/>
            <person name="Li W."/>
        </authorList>
    </citation>
    <scope>NUCLEOTIDE SEQUENCE</scope>
    <source>
        <strain evidence="3">XJ19-45</strain>
    </source>
</reference>
<keyword evidence="4" id="KW-1185">Reference proteome</keyword>
<feature type="compositionally biased region" description="Low complexity" evidence="1">
    <location>
        <begin position="23"/>
        <end position="37"/>
    </location>
</feature>
<evidence type="ECO:0000313" key="3">
    <source>
        <dbReference type="EMBL" id="MCP8888109.1"/>
    </source>
</evidence>
<name>A0A9Q4APS5_9HYPH</name>
<dbReference type="AlphaFoldDB" id="A0A9Q4APS5"/>
<feature type="compositionally biased region" description="Basic and acidic residues" evidence="1">
    <location>
        <begin position="54"/>
        <end position="65"/>
    </location>
</feature>
<comment type="caution">
    <text evidence="3">The sequence shown here is derived from an EMBL/GenBank/DDBJ whole genome shotgun (WGS) entry which is preliminary data.</text>
</comment>
<accession>A0A9Q4APS5</accession>
<dbReference type="Proteomes" id="UP001060275">
    <property type="component" value="Unassembled WGS sequence"/>
</dbReference>
<sequence length="146" mass="14580">MLIRLLLAMLLMAALVAQSAAQGKGQSGSSGQRAGAAVNSQSDGGSEEAPIRNGDAHGPLDKAADSSHQSNRNSNHGGATSSGNDSATDAKNGGGGEKAHGGSTLLSGAVSLNTDEALALVQTHQALPLSELTEIVHQRSGAEMIE</sequence>
<feature type="chain" id="PRO_5040348540" evidence="2">
    <location>
        <begin position="20"/>
        <end position="146"/>
    </location>
</feature>
<dbReference type="EMBL" id="JAMWDU010000004">
    <property type="protein sequence ID" value="MCP8888109.1"/>
    <property type="molecule type" value="Genomic_DNA"/>
</dbReference>
<proteinExistence type="predicted"/>
<keyword evidence="2" id="KW-0732">Signal</keyword>
<gene>
    <name evidence="3" type="ORF">NF348_13370</name>
</gene>
<evidence type="ECO:0000313" key="4">
    <source>
        <dbReference type="Proteomes" id="UP001060275"/>
    </source>
</evidence>
<feature type="region of interest" description="Disordered" evidence="1">
    <location>
        <begin position="23"/>
        <end position="103"/>
    </location>
</feature>
<evidence type="ECO:0000256" key="2">
    <source>
        <dbReference type="SAM" id="SignalP"/>
    </source>
</evidence>
<evidence type="ECO:0000256" key="1">
    <source>
        <dbReference type="SAM" id="MobiDB-lite"/>
    </source>
</evidence>